<evidence type="ECO:0000313" key="1">
    <source>
        <dbReference type="EMBL" id="JAE05561.1"/>
    </source>
</evidence>
<organism evidence="1">
    <name type="scientific">Arundo donax</name>
    <name type="common">Giant reed</name>
    <name type="synonym">Donax arundinaceus</name>
    <dbReference type="NCBI Taxonomy" id="35708"/>
    <lineage>
        <taxon>Eukaryota</taxon>
        <taxon>Viridiplantae</taxon>
        <taxon>Streptophyta</taxon>
        <taxon>Embryophyta</taxon>
        <taxon>Tracheophyta</taxon>
        <taxon>Spermatophyta</taxon>
        <taxon>Magnoliopsida</taxon>
        <taxon>Liliopsida</taxon>
        <taxon>Poales</taxon>
        <taxon>Poaceae</taxon>
        <taxon>PACMAD clade</taxon>
        <taxon>Arundinoideae</taxon>
        <taxon>Arundineae</taxon>
        <taxon>Arundo</taxon>
    </lineage>
</organism>
<dbReference type="EMBL" id="GBRH01192335">
    <property type="protein sequence ID" value="JAE05561.1"/>
    <property type="molecule type" value="Transcribed_RNA"/>
</dbReference>
<protein>
    <submittedName>
        <fullName evidence="1">Uncharacterized protein</fullName>
    </submittedName>
</protein>
<dbReference type="AlphaFoldDB" id="A0A0A9F5Z7"/>
<reference evidence="1" key="2">
    <citation type="journal article" date="2015" name="Data Brief">
        <title>Shoot transcriptome of the giant reed, Arundo donax.</title>
        <authorList>
            <person name="Barrero R.A."/>
            <person name="Guerrero F.D."/>
            <person name="Moolhuijzen P."/>
            <person name="Goolsby J.A."/>
            <person name="Tidwell J."/>
            <person name="Bellgard S.E."/>
            <person name="Bellgard M.I."/>
        </authorList>
    </citation>
    <scope>NUCLEOTIDE SEQUENCE</scope>
    <source>
        <tissue evidence="1">Shoot tissue taken approximately 20 cm above the soil surface</tissue>
    </source>
</reference>
<accession>A0A0A9F5Z7</accession>
<reference evidence="1" key="1">
    <citation type="submission" date="2014-09" db="EMBL/GenBank/DDBJ databases">
        <authorList>
            <person name="Magalhaes I.L.F."/>
            <person name="Oliveira U."/>
            <person name="Santos F.R."/>
            <person name="Vidigal T.H.D.A."/>
            <person name="Brescovit A.D."/>
            <person name="Santos A.J."/>
        </authorList>
    </citation>
    <scope>NUCLEOTIDE SEQUENCE</scope>
    <source>
        <tissue evidence="1">Shoot tissue taken approximately 20 cm above the soil surface</tissue>
    </source>
</reference>
<name>A0A0A9F5Z7_ARUDO</name>
<sequence length="78" mass="8567">MLSSFSLRIASRARSSTFNAISANNCCSIWGRCELELRAFCSLRSISRDSASRRSGELRLRMAAAAAAFPPRARGGRR</sequence>
<proteinExistence type="predicted"/>